<evidence type="ECO:0000313" key="3">
    <source>
        <dbReference type="Proteomes" id="UP000249082"/>
    </source>
</evidence>
<gene>
    <name evidence="2" type="ORF">DI555_23435</name>
</gene>
<evidence type="ECO:0000256" key="1">
    <source>
        <dbReference type="SAM" id="MobiDB-lite"/>
    </source>
</evidence>
<accession>A0A2W5NGY3</accession>
<dbReference type="Proteomes" id="UP000249082">
    <property type="component" value="Unassembled WGS sequence"/>
</dbReference>
<feature type="region of interest" description="Disordered" evidence="1">
    <location>
        <begin position="34"/>
        <end position="57"/>
    </location>
</feature>
<dbReference type="AlphaFoldDB" id="A0A2W5NGY3"/>
<dbReference type="EMBL" id="QFPX01000047">
    <property type="protein sequence ID" value="PZQ50005.1"/>
    <property type="molecule type" value="Genomic_DNA"/>
</dbReference>
<protein>
    <submittedName>
        <fullName evidence="2">Uncharacterized protein</fullName>
    </submittedName>
</protein>
<proteinExistence type="predicted"/>
<name>A0A2W5NGY3_9SPHN</name>
<comment type="caution">
    <text evidence="2">The sequence shown here is derived from an EMBL/GenBank/DDBJ whole genome shotgun (WGS) entry which is preliminary data.</text>
</comment>
<evidence type="ECO:0000313" key="2">
    <source>
        <dbReference type="EMBL" id="PZQ50005.1"/>
    </source>
</evidence>
<reference evidence="2 3" key="1">
    <citation type="submission" date="2017-08" db="EMBL/GenBank/DDBJ databases">
        <title>Infants hospitalized years apart are colonized by the same room-sourced microbial strains.</title>
        <authorList>
            <person name="Brooks B."/>
            <person name="Olm M.R."/>
            <person name="Firek B.A."/>
            <person name="Baker R."/>
            <person name="Thomas B.C."/>
            <person name="Morowitz M.J."/>
            <person name="Banfield J.F."/>
        </authorList>
    </citation>
    <scope>NUCLEOTIDE SEQUENCE [LARGE SCALE GENOMIC DNA]</scope>
    <source>
        <strain evidence="2">S2_005_002_R2_33</strain>
    </source>
</reference>
<sequence>MSLSNFRHPLEFVKHPQLEPEVKRAILASWASDAQSVENRPDLRRPPGTSGSIRLDDIMSAMRSLDAREA</sequence>
<organism evidence="2 3">
    <name type="scientific">Novosphingobium pentaromativorans</name>
    <dbReference type="NCBI Taxonomy" id="205844"/>
    <lineage>
        <taxon>Bacteria</taxon>
        <taxon>Pseudomonadati</taxon>
        <taxon>Pseudomonadota</taxon>
        <taxon>Alphaproteobacteria</taxon>
        <taxon>Sphingomonadales</taxon>
        <taxon>Sphingomonadaceae</taxon>
        <taxon>Novosphingobium</taxon>
    </lineage>
</organism>